<evidence type="ECO:0000256" key="5">
    <source>
        <dbReference type="ARBA" id="ARBA00022679"/>
    </source>
</evidence>
<dbReference type="SUPFAM" id="SSF55083">
    <property type="entry name" value="6-hydroxymethyl-7,8-dihydropterin pyrophosphokinase, HPPK"/>
    <property type="match status" value="1"/>
</dbReference>
<evidence type="ECO:0000256" key="12">
    <source>
        <dbReference type="ARBA" id="ARBA00033413"/>
    </source>
</evidence>
<comment type="function">
    <text evidence="10">Catalyzes the transfer of pyrophosphate from adenosine triphosphate (ATP) to 6-hydroxymethyl-7,8-dihydropterin, an enzymatic step in folate biosynthesis pathway.</text>
</comment>
<keyword evidence="6" id="KW-0547">Nucleotide-binding</keyword>
<dbReference type="Proteomes" id="UP001623290">
    <property type="component" value="Chromosome"/>
</dbReference>
<accession>A0ABZ1E355</accession>
<evidence type="ECO:0000256" key="1">
    <source>
        <dbReference type="ARBA" id="ARBA00005051"/>
    </source>
</evidence>
<feature type="domain" description="7,8-dihydro-6-hydroxymethylpterin-pyrophosphokinase" evidence="13">
    <location>
        <begin position="7"/>
        <end position="158"/>
    </location>
</feature>
<dbReference type="PANTHER" id="PTHR43071:SF1">
    <property type="entry name" value="2-AMINO-4-HYDROXY-6-HYDROXYMETHYLDIHYDROPTERIDINE PYROPHOSPHOKINASE"/>
    <property type="match status" value="1"/>
</dbReference>
<keyword evidence="7" id="KW-0418">Kinase</keyword>
<evidence type="ECO:0000313" key="15">
    <source>
        <dbReference type="Proteomes" id="UP001623290"/>
    </source>
</evidence>
<dbReference type="InterPro" id="IPR035907">
    <property type="entry name" value="Hppk_sf"/>
</dbReference>
<keyword evidence="5 14" id="KW-0808">Transferase</keyword>
<comment type="similarity">
    <text evidence="2">Belongs to the HPPK family.</text>
</comment>
<dbReference type="CDD" id="cd00483">
    <property type="entry name" value="HPPK"/>
    <property type="match status" value="1"/>
</dbReference>
<evidence type="ECO:0000256" key="4">
    <source>
        <dbReference type="ARBA" id="ARBA00016218"/>
    </source>
</evidence>
<dbReference type="NCBIfam" id="TIGR01498">
    <property type="entry name" value="folK"/>
    <property type="match status" value="1"/>
</dbReference>
<dbReference type="EMBL" id="CP135443">
    <property type="protein sequence ID" value="WRY34394.1"/>
    <property type="molecule type" value="Genomic_DNA"/>
</dbReference>
<evidence type="ECO:0000259" key="13">
    <source>
        <dbReference type="Pfam" id="PF01288"/>
    </source>
</evidence>
<proteinExistence type="inferred from homology"/>
<dbReference type="PANTHER" id="PTHR43071">
    <property type="entry name" value="2-AMINO-4-HYDROXY-6-HYDROXYMETHYLDIHYDROPTERIDINE PYROPHOSPHOKINASE"/>
    <property type="match status" value="1"/>
</dbReference>
<evidence type="ECO:0000256" key="9">
    <source>
        <dbReference type="ARBA" id="ARBA00022909"/>
    </source>
</evidence>
<name>A0ABZ1E355_9RHOB</name>
<evidence type="ECO:0000256" key="6">
    <source>
        <dbReference type="ARBA" id="ARBA00022741"/>
    </source>
</evidence>
<evidence type="ECO:0000256" key="11">
    <source>
        <dbReference type="ARBA" id="ARBA00029766"/>
    </source>
</evidence>
<dbReference type="EC" id="2.7.6.3" evidence="3"/>
<evidence type="ECO:0000256" key="3">
    <source>
        <dbReference type="ARBA" id="ARBA00013253"/>
    </source>
</evidence>
<dbReference type="Pfam" id="PF01288">
    <property type="entry name" value="HPPK"/>
    <property type="match status" value="1"/>
</dbReference>
<dbReference type="Gene3D" id="3.30.70.560">
    <property type="entry name" value="7,8-Dihydro-6-hydroxymethylpterin-pyrophosphokinase HPPK"/>
    <property type="match status" value="1"/>
</dbReference>
<evidence type="ECO:0000256" key="10">
    <source>
        <dbReference type="ARBA" id="ARBA00029409"/>
    </source>
</evidence>
<gene>
    <name evidence="14" type="primary">folK</name>
    <name evidence="14" type="ORF">RPE78_03650</name>
</gene>
<protein>
    <recommendedName>
        <fullName evidence="4">2-amino-4-hydroxy-6-hydroxymethyldihydropteridine pyrophosphokinase</fullName>
        <ecNumber evidence="3">2.7.6.3</ecNumber>
    </recommendedName>
    <alternativeName>
        <fullName evidence="11">6-hydroxymethyl-7,8-dihydropterin pyrophosphokinase</fullName>
    </alternativeName>
    <alternativeName>
        <fullName evidence="12">7,8-dihydro-6-hydroxymethylpterin-pyrophosphokinase</fullName>
    </alternativeName>
</protein>
<dbReference type="InterPro" id="IPR000550">
    <property type="entry name" value="Hppk"/>
</dbReference>
<evidence type="ECO:0000313" key="14">
    <source>
        <dbReference type="EMBL" id="WRY34394.1"/>
    </source>
</evidence>
<dbReference type="GO" id="GO:0003848">
    <property type="term" value="F:2-amino-4-hydroxy-6-hydroxymethyldihydropteridine diphosphokinase activity"/>
    <property type="evidence" value="ECO:0007669"/>
    <property type="project" value="UniProtKB-EC"/>
</dbReference>
<evidence type="ECO:0000256" key="8">
    <source>
        <dbReference type="ARBA" id="ARBA00022840"/>
    </source>
</evidence>
<evidence type="ECO:0000256" key="2">
    <source>
        <dbReference type="ARBA" id="ARBA00005810"/>
    </source>
</evidence>
<keyword evidence="15" id="KW-1185">Reference proteome</keyword>
<dbReference type="RefSeq" id="WP_406721255.1">
    <property type="nucleotide sequence ID" value="NZ_CP135443.1"/>
</dbReference>
<organism evidence="14 15">
    <name type="scientific">Thioclava litoralis</name>
    <dbReference type="NCBI Taxonomy" id="3076557"/>
    <lineage>
        <taxon>Bacteria</taxon>
        <taxon>Pseudomonadati</taxon>
        <taxon>Pseudomonadota</taxon>
        <taxon>Alphaproteobacteria</taxon>
        <taxon>Rhodobacterales</taxon>
        <taxon>Paracoccaceae</taxon>
        <taxon>Thioclava</taxon>
    </lineage>
</organism>
<evidence type="ECO:0000256" key="7">
    <source>
        <dbReference type="ARBA" id="ARBA00022777"/>
    </source>
</evidence>
<keyword evidence="8" id="KW-0067">ATP-binding</keyword>
<reference evidence="14 15" key="1">
    <citation type="submission" date="2023-09" db="EMBL/GenBank/DDBJ databases">
        <title>Thioclava shenzhenensis sp. nov., a multidrug resistant bacteria-antagonizing species isolated from coastal seawater.</title>
        <authorList>
            <person name="Long M."/>
        </authorList>
    </citation>
    <scope>NUCLEOTIDE SEQUENCE [LARGE SCALE GENOMIC DNA]</scope>
    <source>
        <strain evidence="14 15">FTW29</strain>
    </source>
</reference>
<comment type="pathway">
    <text evidence="1">Cofactor biosynthesis; tetrahydrofolate biosynthesis; 2-amino-4-hydroxy-6-hydroxymethyl-7,8-dihydropteridine diphosphate from 7,8-dihydroneopterin triphosphate: step 4/4.</text>
</comment>
<keyword evidence="9" id="KW-0289">Folate biosynthesis</keyword>
<sequence length="194" mass="21625">MDSNTIIIAFGANMTSTLGSPSDAIREAFKRLCVASFRPVAMSRFYRSAAYPAGSGPDFVNACGLFRASGSPTDILYLLHEIESGLGRVRHGRWMPRVIDIDLIDCGNIIHPSEVTLRHWRDLPFEEQQKATPEQLILPHPRLEDRGFVLIPMREIVPNWVHPLTGQTLEQLVEALPESQIAGLSPLVADDLRE</sequence>